<sequence length="76" mass="8764">MESIHSFDSAIENFGDNQKKEAQASIQRYQSDKRSELEQTVSDLQNNSFDNYVENVKLDGEIDSEIHNILTEVFSH</sequence>
<dbReference type="RefSeq" id="WP_142640803.1">
    <property type="nucleotide sequence ID" value="NZ_VDGI01000001.1"/>
</dbReference>
<dbReference type="Proteomes" id="UP000316626">
    <property type="component" value="Unassembled WGS sequence"/>
</dbReference>
<evidence type="ECO:0000313" key="2">
    <source>
        <dbReference type="EMBL" id="TQR21678.1"/>
    </source>
</evidence>
<organism evidence="2 3">
    <name type="scientific">Psychrobacillus vulpis</name>
    <dbReference type="NCBI Taxonomy" id="2325572"/>
    <lineage>
        <taxon>Bacteria</taxon>
        <taxon>Bacillati</taxon>
        <taxon>Bacillota</taxon>
        <taxon>Bacilli</taxon>
        <taxon>Bacillales</taxon>
        <taxon>Bacillaceae</taxon>
        <taxon>Psychrobacillus</taxon>
    </lineage>
</organism>
<proteinExistence type="predicted"/>
<name>A0A544TW56_9BACI</name>
<reference evidence="2 3" key="1">
    <citation type="submission" date="2019-06" db="EMBL/GenBank/DDBJ databases">
        <title>Psychrobacillus vulpis sp. nov., a new species isolated from feces of a red fox that inhabits in The Tablas de Daimiel Natural Park, Albacete, Spain.</title>
        <authorList>
            <person name="Rodriguez M."/>
            <person name="Reina J.C."/>
            <person name="Bejar V."/>
            <person name="Llamas I."/>
        </authorList>
    </citation>
    <scope>NUCLEOTIDE SEQUENCE [LARGE SCALE GENOMIC DNA]</scope>
    <source>
        <strain evidence="2 3">Z8</strain>
    </source>
</reference>
<comment type="caution">
    <text evidence="2">The sequence shown here is derived from an EMBL/GenBank/DDBJ whole genome shotgun (WGS) entry which is preliminary data.</text>
</comment>
<accession>A0A544TW56</accession>
<evidence type="ECO:0000313" key="3">
    <source>
        <dbReference type="Proteomes" id="UP000316626"/>
    </source>
</evidence>
<dbReference type="AlphaFoldDB" id="A0A544TW56"/>
<gene>
    <name evidence="2" type="ORF">FG384_01605</name>
</gene>
<dbReference type="EMBL" id="VDGI01000001">
    <property type="protein sequence ID" value="TQR21678.1"/>
    <property type="molecule type" value="Genomic_DNA"/>
</dbReference>
<feature type="region of interest" description="Disordered" evidence="1">
    <location>
        <begin position="1"/>
        <end position="42"/>
    </location>
</feature>
<evidence type="ECO:0000256" key="1">
    <source>
        <dbReference type="SAM" id="MobiDB-lite"/>
    </source>
</evidence>
<protein>
    <submittedName>
        <fullName evidence="2">Uncharacterized protein</fullName>
    </submittedName>
</protein>
<keyword evidence="3" id="KW-1185">Reference proteome</keyword>